<feature type="compositionally biased region" description="Low complexity" evidence="1">
    <location>
        <begin position="335"/>
        <end position="362"/>
    </location>
</feature>
<feature type="compositionally biased region" description="Basic and acidic residues" evidence="1">
    <location>
        <begin position="160"/>
        <end position="170"/>
    </location>
</feature>
<feature type="region of interest" description="Disordered" evidence="1">
    <location>
        <begin position="160"/>
        <end position="387"/>
    </location>
</feature>
<dbReference type="Proteomes" id="UP000698800">
    <property type="component" value="Unassembled WGS sequence"/>
</dbReference>
<evidence type="ECO:0000256" key="1">
    <source>
        <dbReference type="SAM" id="MobiDB-lite"/>
    </source>
</evidence>
<feature type="compositionally biased region" description="Basic residues" evidence="1">
    <location>
        <begin position="369"/>
        <end position="378"/>
    </location>
</feature>
<feature type="compositionally biased region" description="Basic residues" evidence="1">
    <location>
        <begin position="234"/>
        <end position="247"/>
    </location>
</feature>
<evidence type="ECO:0000313" key="3">
    <source>
        <dbReference type="EMBL" id="KAH0534188.1"/>
    </source>
</evidence>
<name>A0A9P8I5T4_9PEZI</name>
<feature type="compositionally biased region" description="Polar residues" evidence="1">
    <location>
        <begin position="171"/>
        <end position="191"/>
    </location>
</feature>
<reference evidence="3" key="1">
    <citation type="submission" date="2021-03" db="EMBL/GenBank/DDBJ databases">
        <title>Comparative genomics and phylogenomic investigation of the class Geoglossomycetes provide insights into ecological specialization and systematics.</title>
        <authorList>
            <person name="Melie T."/>
            <person name="Pirro S."/>
            <person name="Miller A.N."/>
            <person name="Quandt A."/>
        </authorList>
    </citation>
    <scope>NUCLEOTIDE SEQUENCE</scope>
    <source>
        <strain evidence="3">GBOQ0MN5Z8</strain>
    </source>
</reference>
<dbReference type="InterPro" id="IPR014898">
    <property type="entry name" value="Znf_C2H2_LYAR"/>
</dbReference>
<feature type="compositionally biased region" description="Basic residues" evidence="1">
    <location>
        <begin position="28"/>
        <end position="37"/>
    </location>
</feature>
<accession>A0A9P8I5T4</accession>
<feature type="domain" description="Zinc finger C2H2 LYAR-type" evidence="2">
    <location>
        <begin position="2"/>
        <end position="16"/>
    </location>
</feature>
<comment type="caution">
    <text evidence="3">The sequence shown here is derived from an EMBL/GenBank/DDBJ whole genome shotgun (WGS) entry which is preliminary data.</text>
</comment>
<feature type="compositionally biased region" description="Low complexity" evidence="1">
    <location>
        <begin position="199"/>
        <end position="211"/>
    </location>
</feature>
<dbReference type="Pfam" id="PF08790">
    <property type="entry name" value="zf-LYAR"/>
    <property type="match status" value="1"/>
</dbReference>
<proteinExistence type="predicted"/>
<feature type="compositionally biased region" description="Basic and acidic residues" evidence="1">
    <location>
        <begin position="218"/>
        <end position="233"/>
    </location>
</feature>
<dbReference type="OrthoDB" id="21474at2759"/>
<dbReference type="AlphaFoldDB" id="A0A9P8I5T4"/>
<protein>
    <recommendedName>
        <fullName evidence="2">Zinc finger C2H2 LYAR-type domain-containing protein</fullName>
    </recommendedName>
</protein>
<feature type="region of interest" description="Disordered" evidence="1">
    <location>
        <begin position="22"/>
        <end position="48"/>
    </location>
</feature>
<sequence>MEYRAHTSCVSEAQKYQGALYKENGKSKNSKASKAQKKGNNSQALVPRKAYVEDAPDPDAGAIAIVDAPPHAPSPPPAAPAVLAQRPEPLALPPVNVFDFLVTEDTPNASRVTLAPSQEHHEEGMKMVENAPAIFDPNRRPAVSSLNGEDGVMILQEYEDKMYESDRRDNGYQSSNGDDASIYSAQAQIQDRPQEIRQQKPQQRSQKPQQQAYLTPAPKRERELSKQRDGSRGREHKSKDGKKRKRYHAGDLDLAIIRTSYASERDAEMTDAPVLHSGLTGGIERMMSSRSGAEYPSPSPDYPDDIPVAQTPASPLKRTRHSQAEARGRQKVSRGRGLLSLVSSGTSTVSTRKSSSSTQHTTTSDDRPTKKHHRHHRRRDDSQRSHHREVKAIEYHPMIEQPENSQNQLVIYRTRAELFTSLINKGPESTMGVSMNKALKRYHRERADQGIGMGRAEEEKELWKSLRLRRNERGEIVLFI</sequence>
<dbReference type="EMBL" id="JAGHQL010000262">
    <property type="protein sequence ID" value="KAH0534188.1"/>
    <property type="molecule type" value="Genomic_DNA"/>
</dbReference>
<evidence type="ECO:0000259" key="2">
    <source>
        <dbReference type="Pfam" id="PF08790"/>
    </source>
</evidence>
<evidence type="ECO:0000313" key="4">
    <source>
        <dbReference type="Proteomes" id="UP000698800"/>
    </source>
</evidence>
<keyword evidence="4" id="KW-1185">Reference proteome</keyword>
<organism evidence="3 4">
    <name type="scientific">Glutinoglossum americanum</name>
    <dbReference type="NCBI Taxonomy" id="1670608"/>
    <lineage>
        <taxon>Eukaryota</taxon>
        <taxon>Fungi</taxon>
        <taxon>Dikarya</taxon>
        <taxon>Ascomycota</taxon>
        <taxon>Pezizomycotina</taxon>
        <taxon>Geoglossomycetes</taxon>
        <taxon>Geoglossales</taxon>
        <taxon>Geoglossaceae</taxon>
        <taxon>Glutinoglossum</taxon>
    </lineage>
</organism>
<gene>
    <name evidence="3" type="ORF">FGG08_007214</name>
</gene>